<gene>
    <name evidence="2" type="ORF">VNO80_29765</name>
</gene>
<reference evidence="2 3" key="1">
    <citation type="submission" date="2024-01" db="EMBL/GenBank/DDBJ databases">
        <title>The genomes of 5 underutilized Papilionoideae crops provide insights into root nodulation and disease resistanc.</title>
        <authorList>
            <person name="Jiang F."/>
        </authorList>
    </citation>
    <scope>NUCLEOTIDE SEQUENCE [LARGE SCALE GENOMIC DNA]</scope>
    <source>
        <strain evidence="2">JINMINGXINNONG_FW02</strain>
        <tissue evidence="2">Leaves</tissue>
    </source>
</reference>
<evidence type="ECO:0000256" key="1">
    <source>
        <dbReference type="SAM" id="MobiDB-lite"/>
    </source>
</evidence>
<keyword evidence="3" id="KW-1185">Reference proteome</keyword>
<accession>A0AAN9QCS0</accession>
<dbReference type="AlphaFoldDB" id="A0AAN9QCS0"/>
<evidence type="ECO:0000313" key="2">
    <source>
        <dbReference type="EMBL" id="KAK7333005.1"/>
    </source>
</evidence>
<feature type="compositionally biased region" description="Basic residues" evidence="1">
    <location>
        <begin position="79"/>
        <end position="90"/>
    </location>
</feature>
<evidence type="ECO:0000313" key="3">
    <source>
        <dbReference type="Proteomes" id="UP001374584"/>
    </source>
</evidence>
<organism evidence="2 3">
    <name type="scientific">Phaseolus coccineus</name>
    <name type="common">Scarlet runner bean</name>
    <name type="synonym">Phaseolus multiflorus</name>
    <dbReference type="NCBI Taxonomy" id="3886"/>
    <lineage>
        <taxon>Eukaryota</taxon>
        <taxon>Viridiplantae</taxon>
        <taxon>Streptophyta</taxon>
        <taxon>Embryophyta</taxon>
        <taxon>Tracheophyta</taxon>
        <taxon>Spermatophyta</taxon>
        <taxon>Magnoliopsida</taxon>
        <taxon>eudicotyledons</taxon>
        <taxon>Gunneridae</taxon>
        <taxon>Pentapetalae</taxon>
        <taxon>rosids</taxon>
        <taxon>fabids</taxon>
        <taxon>Fabales</taxon>
        <taxon>Fabaceae</taxon>
        <taxon>Papilionoideae</taxon>
        <taxon>50 kb inversion clade</taxon>
        <taxon>NPAAA clade</taxon>
        <taxon>indigoferoid/millettioid clade</taxon>
        <taxon>Phaseoleae</taxon>
        <taxon>Phaseolus</taxon>
    </lineage>
</organism>
<dbReference type="Proteomes" id="UP001374584">
    <property type="component" value="Unassembled WGS sequence"/>
</dbReference>
<sequence>MWYWKLTQKVGPSLILTPEGKEICCAKDIYSTGDETGNFISFGQKFHTNFLPVIGLAYPDVKTLLSVLGSPTTTSNGPRLRHKKENKRQRQRDFALLPFQSHPSNSKPSSSSSSSSSPFSTGPNQKESSKFRSHLFNYLACQYV</sequence>
<protein>
    <submittedName>
        <fullName evidence="2">Uncharacterized protein</fullName>
    </submittedName>
</protein>
<dbReference type="EMBL" id="JAYMYR010000011">
    <property type="protein sequence ID" value="KAK7333005.1"/>
    <property type="molecule type" value="Genomic_DNA"/>
</dbReference>
<proteinExistence type="predicted"/>
<feature type="region of interest" description="Disordered" evidence="1">
    <location>
        <begin position="69"/>
        <end position="130"/>
    </location>
</feature>
<name>A0AAN9QCS0_PHACN</name>
<feature type="compositionally biased region" description="Low complexity" evidence="1">
    <location>
        <begin position="101"/>
        <end position="120"/>
    </location>
</feature>
<comment type="caution">
    <text evidence="2">The sequence shown here is derived from an EMBL/GenBank/DDBJ whole genome shotgun (WGS) entry which is preliminary data.</text>
</comment>